<keyword evidence="4 8" id="KW-1003">Cell membrane</keyword>
<dbReference type="PANTHER" id="PTHR43470">
    <property type="entry name" value="PHOSPHATE TRANSPORT SYSTEM PERMEASE PROTEIN PSTA-RELATED"/>
    <property type="match status" value="1"/>
</dbReference>
<dbReference type="AlphaFoldDB" id="A0A9D9DA53"/>
<evidence type="ECO:0000256" key="6">
    <source>
        <dbReference type="ARBA" id="ARBA00022989"/>
    </source>
</evidence>
<reference evidence="10" key="1">
    <citation type="submission" date="2020-10" db="EMBL/GenBank/DDBJ databases">
        <authorList>
            <person name="Gilroy R."/>
        </authorList>
    </citation>
    <scope>NUCLEOTIDE SEQUENCE</scope>
    <source>
        <strain evidence="10">1748</strain>
    </source>
</reference>
<dbReference type="InterPro" id="IPR005672">
    <property type="entry name" value="Phosphate_PstA"/>
</dbReference>
<evidence type="ECO:0000256" key="4">
    <source>
        <dbReference type="ARBA" id="ARBA00022475"/>
    </source>
</evidence>
<evidence type="ECO:0000313" key="11">
    <source>
        <dbReference type="Proteomes" id="UP000823629"/>
    </source>
</evidence>
<keyword evidence="3" id="KW-0813">Transport</keyword>
<dbReference type="Gene3D" id="1.10.3720.10">
    <property type="entry name" value="MetI-like"/>
    <property type="match status" value="1"/>
</dbReference>
<dbReference type="Proteomes" id="UP000823629">
    <property type="component" value="Unassembled WGS sequence"/>
</dbReference>
<feature type="transmembrane region" description="Helical" evidence="8">
    <location>
        <begin position="273"/>
        <end position="289"/>
    </location>
</feature>
<keyword evidence="5 8" id="KW-0812">Transmembrane</keyword>
<evidence type="ECO:0000313" key="10">
    <source>
        <dbReference type="EMBL" id="MBO8414672.1"/>
    </source>
</evidence>
<dbReference type="Pfam" id="PF00528">
    <property type="entry name" value="BPD_transp_1"/>
    <property type="match status" value="1"/>
</dbReference>
<evidence type="ECO:0000256" key="2">
    <source>
        <dbReference type="ARBA" id="ARBA00007069"/>
    </source>
</evidence>
<accession>A0A9D9DA53</accession>
<dbReference type="InterPro" id="IPR035906">
    <property type="entry name" value="MetI-like_sf"/>
</dbReference>
<evidence type="ECO:0000256" key="3">
    <source>
        <dbReference type="ARBA" id="ARBA00022448"/>
    </source>
</evidence>
<evidence type="ECO:0000256" key="1">
    <source>
        <dbReference type="ARBA" id="ARBA00004651"/>
    </source>
</evidence>
<evidence type="ECO:0000256" key="7">
    <source>
        <dbReference type="ARBA" id="ARBA00023136"/>
    </source>
</evidence>
<evidence type="ECO:0000259" key="9">
    <source>
        <dbReference type="PROSITE" id="PS50928"/>
    </source>
</evidence>
<keyword evidence="6 8" id="KW-1133">Transmembrane helix</keyword>
<organism evidence="10 11">
    <name type="scientific">Candidatus Scatoplasma merdavium</name>
    <dbReference type="NCBI Taxonomy" id="2840932"/>
    <lineage>
        <taxon>Bacteria</taxon>
        <taxon>Bacillati</taxon>
        <taxon>Bacillota</taxon>
        <taxon>Bacilli</taxon>
        <taxon>Bacillales</taxon>
        <taxon>Candidatus Scatoplasma</taxon>
    </lineage>
</organism>
<comment type="similarity">
    <text evidence="2 8">Belongs to the binding-protein-dependent transport system permease family. CysTW subfamily.</text>
</comment>
<dbReference type="CDD" id="cd06261">
    <property type="entry name" value="TM_PBP2"/>
    <property type="match status" value="1"/>
</dbReference>
<dbReference type="InterPro" id="IPR000515">
    <property type="entry name" value="MetI-like"/>
</dbReference>
<proteinExistence type="inferred from homology"/>
<name>A0A9D9DA53_9BACL</name>
<feature type="domain" description="ABC transmembrane type-1" evidence="9">
    <location>
        <begin position="202"/>
        <end position="405"/>
    </location>
</feature>
<keyword evidence="7 8" id="KW-0472">Membrane</keyword>
<sequence>MKSKRESSAINFDNSNENKRKVADFFKVFSTYLFSSFSIVALIAIIAFIFSKGWSTLSWDFISGDYESQLWNVTTSEGIKENNQYELSYEPHEGEYFSSNWGIAFVDSTDNEGNRAVEISYIDPNANINNWFDASTGDPFSLQVGMQISSAQLWTNEDPSLAQVKIISSSTGAERTAEIFDQCPYMHTMTLIKGGQGMRGSLISTLWMILITMCVALPLGIGGAIYLGVYAKTSKLTSIIRTMIDMISGIPSIVFGLVGGIIFLPIVGGHGNIISGALTLACMILPIIIKSTEEAIRAIPQNMINASLALGASQTQTTFKIILPNSIGGILTAALLGIGRVIGESAALIYTSGTIIQDYVIPTQGSATLAVHIWKLMSGENQNFEASCAIAIVILFIILILSVAVKLIAFKTDKFKKAR</sequence>
<dbReference type="GO" id="GO:0005315">
    <property type="term" value="F:phosphate transmembrane transporter activity"/>
    <property type="evidence" value="ECO:0007669"/>
    <property type="project" value="InterPro"/>
</dbReference>
<gene>
    <name evidence="10" type="primary">pstA</name>
    <name evidence="10" type="ORF">IAC78_04315</name>
</gene>
<dbReference type="EMBL" id="JADING010000126">
    <property type="protein sequence ID" value="MBO8414672.1"/>
    <property type="molecule type" value="Genomic_DNA"/>
</dbReference>
<dbReference type="SUPFAM" id="SSF161098">
    <property type="entry name" value="MetI-like"/>
    <property type="match status" value="1"/>
</dbReference>
<dbReference type="GO" id="GO:0005886">
    <property type="term" value="C:plasma membrane"/>
    <property type="evidence" value="ECO:0007669"/>
    <property type="project" value="UniProtKB-SubCell"/>
</dbReference>
<feature type="transmembrane region" description="Helical" evidence="8">
    <location>
        <begin position="206"/>
        <end position="231"/>
    </location>
</feature>
<feature type="transmembrane region" description="Helical" evidence="8">
    <location>
        <begin position="243"/>
        <end position="267"/>
    </location>
</feature>
<feature type="transmembrane region" description="Helical" evidence="8">
    <location>
        <begin position="322"/>
        <end position="342"/>
    </location>
</feature>
<dbReference type="GO" id="GO:0035435">
    <property type="term" value="P:phosphate ion transmembrane transport"/>
    <property type="evidence" value="ECO:0007669"/>
    <property type="project" value="InterPro"/>
</dbReference>
<dbReference type="PANTHER" id="PTHR43470:SF3">
    <property type="entry name" value="PHOSPHATE TRANSPORT SYSTEM PERMEASE PROTEIN PSTA-RELATED"/>
    <property type="match status" value="1"/>
</dbReference>
<feature type="transmembrane region" description="Helical" evidence="8">
    <location>
        <begin position="29"/>
        <end position="50"/>
    </location>
</feature>
<dbReference type="NCBIfam" id="TIGR00974">
    <property type="entry name" value="3a0107s02c"/>
    <property type="match status" value="1"/>
</dbReference>
<feature type="transmembrane region" description="Helical" evidence="8">
    <location>
        <begin position="384"/>
        <end position="409"/>
    </location>
</feature>
<dbReference type="PROSITE" id="PS50928">
    <property type="entry name" value="ABC_TM1"/>
    <property type="match status" value="1"/>
</dbReference>
<comment type="caution">
    <text evidence="10">The sequence shown here is derived from an EMBL/GenBank/DDBJ whole genome shotgun (WGS) entry which is preliminary data.</text>
</comment>
<evidence type="ECO:0000256" key="8">
    <source>
        <dbReference type="RuleBase" id="RU363043"/>
    </source>
</evidence>
<protein>
    <recommendedName>
        <fullName evidence="8">Phosphate transport system permease protein PstA</fullName>
    </recommendedName>
</protein>
<reference evidence="10" key="2">
    <citation type="journal article" date="2021" name="PeerJ">
        <title>Extensive microbial diversity within the chicken gut microbiome revealed by metagenomics and culture.</title>
        <authorList>
            <person name="Gilroy R."/>
            <person name="Ravi A."/>
            <person name="Getino M."/>
            <person name="Pursley I."/>
            <person name="Horton D.L."/>
            <person name="Alikhan N.F."/>
            <person name="Baker D."/>
            <person name="Gharbi K."/>
            <person name="Hall N."/>
            <person name="Watson M."/>
            <person name="Adriaenssens E.M."/>
            <person name="Foster-Nyarko E."/>
            <person name="Jarju S."/>
            <person name="Secka A."/>
            <person name="Antonio M."/>
            <person name="Oren A."/>
            <person name="Chaudhuri R.R."/>
            <person name="La Ragione R."/>
            <person name="Hildebrand F."/>
            <person name="Pallen M.J."/>
        </authorList>
    </citation>
    <scope>NUCLEOTIDE SEQUENCE</scope>
    <source>
        <strain evidence="10">1748</strain>
    </source>
</reference>
<evidence type="ECO:0000256" key="5">
    <source>
        <dbReference type="ARBA" id="ARBA00022692"/>
    </source>
</evidence>
<comment type="subcellular location">
    <subcellularLocation>
        <location evidence="1 8">Cell membrane</location>
        <topology evidence="1 8">Multi-pass membrane protein</topology>
    </subcellularLocation>
</comment>